<sequence length="69" mass="7926">MSANEVKMVVFKLNKNSFNVPNGLNDHFINYAGRLLVTMSTRSFTIQTNPTELVRICKKEIYIIKYLSA</sequence>
<dbReference type="EMBL" id="JACXVP010000010">
    <property type="protein sequence ID" value="KAG5580651.1"/>
    <property type="molecule type" value="Genomic_DNA"/>
</dbReference>
<reference evidence="1 2" key="1">
    <citation type="submission" date="2020-09" db="EMBL/GenBank/DDBJ databases">
        <title>De no assembly of potato wild relative species, Solanum commersonii.</title>
        <authorList>
            <person name="Cho K."/>
        </authorList>
    </citation>
    <scope>NUCLEOTIDE SEQUENCE [LARGE SCALE GENOMIC DNA]</scope>
    <source>
        <strain evidence="1">LZ3.2</strain>
        <tissue evidence="1">Leaf</tissue>
    </source>
</reference>
<evidence type="ECO:0000313" key="1">
    <source>
        <dbReference type="EMBL" id="KAG5580651.1"/>
    </source>
</evidence>
<accession>A0A9J5WXY2</accession>
<keyword evidence="2" id="KW-1185">Reference proteome</keyword>
<comment type="caution">
    <text evidence="1">The sequence shown here is derived from an EMBL/GenBank/DDBJ whole genome shotgun (WGS) entry which is preliminary data.</text>
</comment>
<name>A0A9J5WXY2_SOLCO</name>
<protein>
    <submittedName>
        <fullName evidence="1">Uncharacterized protein</fullName>
    </submittedName>
</protein>
<proteinExistence type="predicted"/>
<dbReference type="Proteomes" id="UP000824120">
    <property type="component" value="Chromosome 10"/>
</dbReference>
<organism evidence="1 2">
    <name type="scientific">Solanum commersonii</name>
    <name type="common">Commerson's wild potato</name>
    <name type="synonym">Commerson's nightshade</name>
    <dbReference type="NCBI Taxonomy" id="4109"/>
    <lineage>
        <taxon>Eukaryota</taxon>
        <taxon>Viridiplantae</taxon>
        <taxon>Streptophyta</taxon>
        <taxon>Embryophyta</taxon>
        <taxon>Tracheophyta</taxon>
        <taxon>Spermatophyta</taxon>
        <taxon>Magnoliopsida</taxon>
        <taxon>eudicotyledons</taxon>
        <taxon>Gunneridae</taxon>
        <taxon>Pentapetalae</taxon>
        <taxon>asterids</taxon>
        <taxon>lamiids</taxon>
        <taxon>Solanales</taxon>
        <taxon>Solanaceae</taxon>
        <taxon>Solanoideae</taxon>
        <taxon>Solaneae</taxon>
        <taxon>Solanum</taxon>
    </lineage>
</organism>
<dbReference type="AlphaFoldDB" id="A0A9J5WXY2"/>
<gene>
    <name evidence="1" type="ORF">H5410_051278</name>
</gene>
<evidence type="ECO:0000313" key="2">
    <source>
        <dbReference type="Proteomes" id="UP000824120"/>
    </source>
</evidence>